<organism evidence="1 2">
    <name type="scientific">Streptomyces carminius</name>
    <dbReference type="NCBI Taxonomy" id="2665496"/>
    <lineage>
        <taxon>Bacteria</taxon>
        <taxon>Bacillati</taxon>
        <taxon>Actinomycetota</taxon>
        <taxon>Actinomycetes</taxon>
        <taxon>Kitasatosporales</taxon>
        <taxon>Streptomycetaceae</taxon>
        <taxon>Streptomyces</taxon>
    </lineage>
</organism>
<dbReference type="EMBL" id="PGGW01000039">
    <property type="protein sequence ID" value="PJE97608.1"/>
    <property type="molecule type" value="Genomic_DNA"/>
</dbReference>
<protein>
    <submittedName>
        <fullName evidence="1">Uncharacterized protein</fullName>
    </submittedName>
</protein>
<accession>A0A2M8M080</accession>
<keyword evidence="2" id="KW-1185">Reference proteome</keyword>
<dbReference type="RefSeq" id="WP_100201698.1">
    <property type="nucleotide sequence ID" value="NZ_PGGW01000039.1"/>
</dbReference>
<name>A0A2M8M080_9ACTN</name>
<proteinExistence type="predicted"/>
<evidence type="ECO:0000313" key="2">
    <source>
        <dbReference type="Proteomes" id="UP000230407"/>
    </source>
</evidence>
<gene>
    <name evidence="1" type="ORF">CUT44_10690</name>
</gene>
<comment type="caution">
    <text evidence="1">The sequence shown here is derived from an EMBL/GenBank/DDBJ whole genome shotgun (WGS) entry which is preliminary data.</text>
</comment>
<sequence>MDDRAEHLLDLLRHLRDDLDLGHWDPAPAEREFASRALDAAGSLPLDEAIVRSLRPLVPGLGPGEDSRLASAAVSCAVHFRRAPEPEPRVGERFLELLRKITGRPGADGAGAPVRR</sequence>
<dbReference type="AlphaFoldDB" id="A0A2M8M080"/>
<evidence type="ECO:0000313" key="1">
    <source>
        <dbReference type="EMBL" id="PJE97608.1"/>
    </source>
</evidence>
<reference evidence="1 2" key="1">
    <citation type="submission" date="2017-11" db="EMBL/GenBank/DDBJ databases">
        <title>Streptomyces carmine sp. nov., a novel actinomycete isolated from Sophora alopecuroides in Xinjiang, China.</title>
        <authorList>
            <person name="Wang Y."/>
            <person name="Luo X."/>
            <person name="Wan C."/>
            <person name="Zhang L."/>
        </authorList>
    </citation>
    <scope>NUCLEOTIDE SEQUENCE [LARGE SCALE GENOMIC DNA]</scope>
    <source>
        <strain evidence="1 2">TRM SA0054</strain>
    </source>
</reference>
<dbReference type="Proteomes" id="UP000230407">
    <property type="component" value="Unassembled WGS sequence"/>
</dbReference>